<dbReference type="RefSeq" id="WP_109768369.1">
    <property type="nucleotide sequence ID" value="NZ_QFWV02000004.1"/>
</dbReference>
<evidence type="ECO:0000256" key="1">
    <source>
        <dbReference type="SAM" id="Phobius"/>
    </source>
</evidence>
<name>A0A3A8ABH5_9HYPH</name>
<keyword evidence="3" id="KW-1185">Reference proteome</keyword>
<dbReference type="EMBL" id="QFWV02000004">
    <property type="protein sequence ID" value="RKF07286.1"/>
    <property type="molecule type" value="Genomic_DNA"/>
</dbReference>
<proteinExistence type="predicted"/>
<dbReference type="Proteomes" id="UP000246132">
    <property type="component" value="Unassembled WGS sequence"/>
</dbReference>
<comment type="caution">
    <text evidence="2">The sequence shown here is derived from an EMBL/GenBank/DDBJ whole genome shotgun (WGS) entry which is preliminary data.</text>
</comment>
<dbReference type="InterPro" id="IPR024399">
    <property type="entry name" value="DUF2628"/>
</dbReference>
<reference evidence="2 3" key="1">
    <citation type="journal article" date="2018" name="Int. J. Syst. Bacteriol.">
        <title>Oceaniradius stylonemae gen. nov., sp. nov., isolated from a red alga, Stylonema cornu-cervi.</title>
        <authorList>
            <person name="Jeong S."/>
        </authorList>
    </citation>
    <scope>NUCLEOTIDE SEQUENCE [LARGE SCALE GENOMIC DNA]</scope>
    <source>
        <strain evidence="2 3">StC1</strain>
    </source>
</reference>
<dbReference type="OrthoDB" id="7285394at2"/>
<keyword evidence="1" id="KW-0812">Transmembrane</keyword>
<gene>
    <name evidence="2" type="ORF">DEM25_005515</name>
</gene>
<protein>
    <submittedName>
        <fullName evidence="2">DUF2628 domain-containing protein</fullName>
    </submittedName>
</protein>
<keyword evidence="1" id="KW-0472">Membrane</keyword>
<evidence type="ECO:0000313" key="3">
    <source>
        <dbReference type="Proteomes" id="UP000246132"/>
    </source>
</evidence>
<sequence>MARYVILRHEDRTPPRGRAPLLVIRDGWSWLGFVVPLLWLLWHRLWFAAFGVFAASLAIALLAQIPQWASLALPFNLLVGLFVGLEGQGWRIGAARPRGYRLVDVVEADTQEAAELRFADMAGDESFEAPLAAAMVPGRGLAAAEAPDFLFAAPGGVNR</sequence>
<accession>A0A3A8ABH5</accession>
<feature type="transmembrane region" description="Helical" evidence="1">
    <location>
        <begin position="21"/>
        <end position="39"/>
    </location>
</feature>
<dbReference type="Pfam" id="PF10947">
    <property type="entry name" value="DUF2628"/>
    <property type="match status" value="1"/>
</dbReference>
<feature type="transmembrane region" description="Helical" evidence="1">
    <location>
        <begin position="45"/>
        <end position="63"/>
    </location>
</feature>
<keyword evidence="1" id="KW-1133">Transmembrane helix</keyword>
<evidence type="ECO:0000313" key="2">
    <source>
        <dbReference type="EMBL" id="RKF07286.1"/>
    </source>
</evidence>
<organism evidence="2 3">
    <name type="scientific">Oceaniradius stylonematis</name>
    <dbReference type="NCBI Taxonomy" id="2184161"/>
    <lineage>
        <taxon>Bacteria</taxon>
        <taxon>Pseudomonadati</taxon>
        <taxon>Pseudomonadota</taxon>
        <taxon>Alphaproteobacteria</taxon>
        <taxon>Hyphomicrobiales</taxon>
        <taxon>Ahrensiaceae</taxon>
        <taxon>Oceaniradius</taxon>
    </lineage>
</organism>
<dbReference type="AlphaFoldDB" id="A0A3A8ABH5"/>